<protein>
    <submittedName>
        <fullName evidence="2">Uncharacterized protein</fullName>
    </submittedName>
</protein>
<dbReference type="EMBL" id="BLAL01000058">
    <property type="protein sequence ID" value="GES81559.1"/>
    <property type="molecule type" value="Genomic_DNA"/>
</dbReference>
<sequence length="98" mass="11179">MRPQYEINGDESSGRIDYSVKLLTEIAKLRKENTELKNRIIKVEQRQMINGTFSNSSSNFNLVANQISKANSHHEKPLVNKKIDTSLPEELIPKVIAK</sequence>
<dbReference type="Proteomes" id="UP000615446">
    <property type="component" value="Unassembled WGS sequence"/>
</dbReference>
<evidence type="ECO:0000313" key="3">
    <source>
        <dbReference type="Proteomes" id="UP000615446"/>
    </source>
</evidence>
<gene>
    <name evidence="2" type="ORF">RCL2_000880300</name>
</gene>
<evidence type="ECO:0000256" key="1">
    <source>
        <dbReference type="SAM" id="Coils"/>
    </source>
</evidence>
<feature type="coiled-coil region" evidence="1">
    <location>
        <begin position="19"/>
        <end position="46"/>
    </location>
</feature>
<organism evidence="2 3">
    <name type="scientific">Rhizophagus clarus</name>
    <dbReference type="NCBI Taxonomy" id="94130"/>
    <lineage>
        <taxon>Eukaryota</taxon>
        <taxon>Fungi</taxon>
        <taxon>Fungi incertae sedis</taxon>
        <taxon>Mucoromycota</taxon>
        <taxon>Glomeromycotina</taxon>
        <taxon>Glomeromycetes</taxon>
        <taxon>Glomerales</taxon>
        <taxon>Glomeraceae</taxon>
        <taxon>Rhizophagus</taxon>
    </lineage>
</organism>
<comment type="caution">
    <text evidence="2">The sequence shown here is derived from an EMBL/GenBank/DDBJ whole genome shotgun (WGS) entry which is preliminary data.</text>
</comment>
<evidence type="ECO:0000313" key="2">
    <source>
        <dbReference type="EMBL" id="GES81559.1"/>
    </source>
</evidence>
<dbReference type="AlphaFoldDB" id="A0A8H3QM31"/>
<accession>A0A8H3QM31</accession>
<keyword evidence="1" id="KW-0175">Coiled coil</keyword>
<name>A0A8H3QM31_9GLOM</name>
<reference evidence="2" key="1">
    <citation type="submission" date="2019-10" db="EMBL/GenBank/DDBJ databases">
        <title>Conservation and host-specific expression of non-tandemly repeated heterogenous ribosome RNA gene in arbuscular mycorrhizal fungi.</title>
        <authorList>
            <person name="Maeda T."/>
            <person name="Kobayashi Y."/>
            <person name="Nakagawa T."/>
            <person name="Ezawa T."/>
            <person name="Yamaguchi K."/>
            <person name="Bino T."/>
            <person name="Nishimoto Y."/>
            <person name="Shigenobu S."/>
            <person name="Kawaguchi M."/>
        </authorList>
    </citation>
    <scope>NUCLEOTIDE SEQUENCE</scope>
    <source>
        <strain evidence="2">HR1</strain>
    </source>
</reference>
<proteinExistence type="predicted"/>